<keyword evidence="1" id="KW-0812">Transmembrane</keyword>
<evidence type="ECO:0000256" key="1">
    <source>
        <dbReference type="SAM" id="Phobius"/>
    </source>
</evidence>
<dbReference type="OrthoDB" id="8937644at2759"/>
<dbReference type="AlphaFoldDB" id="A0A6P6N9P7"/>
<evidence type="ECO:0000313" key="4">
    <source>
        <dbReference type="RefSeq" id="XP_026104974.1"/>
    </source>
</evidence>
<keyword evidence="3" id="KW-1185">Reference proteome</keyword>
<keyword evidence="2" id="KW-0732">Signal</keyword>
<accession>A0A6P6N9P7</accession>
<evidence type="ECO:0000256" key="2">
    <source>
        <dbReference type="SAM" id="SignalP"/>
    </source>
</evidence>
<keyword evidence="1" id="KW-1133">Transmembrane helix</keyword>
<dbReference type="GeneID" id="113076502"/>
<dbReference type="KEGG" id="caua:113076502"/>
<feature type="signal peptide" evidence="2">
    <location>
        <begin position="1"/>
        <end position="21"/>
    </location>
</feature>
<organism evidence="3 4">
    <name type="scientific">Carassius auratus</name>
    <name type="common">Goldfish</name>
    <dbReference type="NCBI Taxonomy" id="7957"/>
    <lineage>
        <taxon>Eukaryota</taxon>
        <taxon>Metazoa</taxon>
        <taxon>Chordata</taxon>
        <taxon>Craniata</taxon>
        <taxon>Vertebrata</taxon>
        <taxon>Euteleostomi</taxon>
        <taxon>Actinopterygii</taxon>
        <taxon>Neopterygii</taxon>
        <taxon>Teleostei</taxon>
        <taxon>Ostariophysi</taxon>
        <taxon>Cypriniformes</taxon>
        <taxon>Cyprinidae</taxon>
        <taxon>Cyprininae</taxon>
        <taxon>Carassius</taxon>
    </lineage>
</organism>
<feature type="chain" id="PRO_5027595564" evidence="2">
    <location>
        <begin position="22"/>
        <end position="205"/>
    </location>
</feature>
<dbReference type="Proteomes" id="UP000515129">
    <property type="component" value="Unplaced"/>
</dbReference>
<feature type="transmembrane region" description="Helical" evidence="1">
    <location>
        <begin position="148"/>
        <end position="170"/>
    </location>
</feature>
<proteinExistence type="predicted"/>
<reference evidence="4" key="1">
    <citation type="submission" date="2025-08" db="UniProtKB">
        <authorList>
            <consortium name="RefSeq"/>
        </authorList>
    </citation>
    <scope>IDENTIFICATION</scope>
    <source>
        <strain evidence="4">Wakin</strain>
        <tissue evidence="4">Muscle</tissue>
    </source>
</reference>
<sequence>MNAVNTVQLFILVWTFTAVCQDDDENVSVSCQNVTGSVGKEVNLSCSVSLKITECCIRKYKFQYPEIFNDSSICRQDVSVNSCEQRDSFTCRYSPTTEMTEQFRFFVLTMCGMGKSKFTVDTVSSRHVNPVNPSGSPPPETARFKGTVITVVVFGFIIIFIIFFIMMPFICRTKPNFTKLCRRQNWMFLRVRHDEDNNRPGTERL</sequence>
<evidence type="ECO:0000313" key="3">
    <source>
        <dbReference type="Proteomes" id="UP000515129"/>
    </source>
</evidence>
<dbReference type="RefSeq" id="XP_026104974.1">
    <property type="nucleotide sequence ID" value="XM_026249189.1"/>
</dbReference>
<name>A0A6P6N9P7_CARAU</name>
<keyword evidence="1" id="KW-0472">Membrane</keyword>
<protein>
    <submittedName>
        <fullName evidence="4">Uncharacterized protein LOC113076502 isoform X1</fullName>
    </submittedName>
</protein>
<gene>
    <name evidence="4" type="primary">LOC113076502</name>
</gene>